<dbReference type="GO" id="GO:0003723">
    <property type="term" value="F:RNA binding"/>
    <property type="evidence" value="ECO:0007669"/>
    <property type="project" value="InterPro"/>
</dbReference>
<evidence type="ECO:0000256" key="3">
    <source>
        <dbReference type="ARBA" id="ARBA00023235"/>
    </source>
</evidence>
<comment type="caution">
    <text evidence="4">Lacks conserved residue(s) required for the propagation of feature annotation.</text>
</comment>
<reference evidence="9" key="2">
    <citation type="submission" date="2013-06" db="EMBL/GenBank/DDBJ databases">
        <title>Draft genome sequence of Clostridium hylemonae (DSM 15053).</title>
        <authorList>
            <person name="Sudarsanam P."/>
            <person name="Ley R."/>
            <person name="Guruge J."/>
            <person name="Turnbaugh P.J."/>
            <person name="Mahowald M."/>
            <person name="Liep D."/>
            <person name="Gordon J."/>
        </authorList>
    </citation>
    <scope>NUCLEOTIDE SEQUENCE</scope>
    <source>
        <strain evidence="9">DSM 15053</strain>
    </source>
</reference>
<evidence type="ECO:0000259" key="8">
    <source>
        <dbReference type="Pfam" id="PF01416"/>
    </source>
</evidence>
<sequence length="282" mass="31765">MWKMWIKDEVKMKKGTGQIQLGTEEIEKNPVPKISQRRIRLVIAYDGTDYCGWQIQPNGITIEEVLNGVLTKLTGEDIHVIGASRTDSGVHALGNVAVFDTASSIPPERMAYALNQRLPKDIVIVRSDEVPAGWHPRYRDVVIKTYEYHIYNAPVQNPLKRRTSTHISFPLNVEKMREGAKYLIGEHDFASFCNVRTSVKDTVRTVTELRIDSDGPEIIMRITGNGFLYNMVRIIAGTLIRVGRGFYEPEKVKEILEAKERTGAGVTVPPNGLVLVEIDYGE</sequence>
<dbReference type="SUPFAM" id="SSF55120">
    <property type="entry name" value="Pseudouridine synthase"/>
    <property type="match status" value="1"/>
</dbReference>
<comment type="subunit">
    <text evidence="4">Homodimer.</text>
</comment>
<proteinExistence type="inferred from homology"/>
<organism evidence="9 10">
    <name type="scientific">[Clostridium] hylemonae DSM 15053</name>
    <dbReference type="NCBI Taxonomy" id="553973"/>
    <lineage>
        <taxon>Bacteria</taxon>
        <taxon>Bacillati</taxon>
        <taxon>Bacillota</taxon>
        <taxon>Clostridia</taxon>
        <taxon>Lachnospirales</taxon>
        <taxon>Lachnospiraceae</taxon>
    </lineage>
</organism>
<evidence type="ECO:0000256" key="1">
    <source>
        <dbReference type="ARBA" id="ARBA00009375"/>
    </source>
</evidence>
<dbReference type="STRING" id="553973.CLOHYLEM_07027"/>
<dbReference type="GO" id="GO:0160147">
    <property type="term" value="F:tRNA pseudouridine(38-40) synthase activity"/>
    <property type="evidence" value="ECO:0007669"/>
    <property type="project" value="UniProtKB-EC"/>
</dbReference>
<dbReference type="Gene3D" id="3.30.70.580">
    <property type="entry name" value="Pseudouridine synthase I, catalytic domain, N-terminal subdomain"/>
    <property type="match status" value="1"/>
</dbReference>
<dbReference type="HAMAP" id="MF_00171">
    <property type="entry name" value="TruA"/>
    <property type="match status" value="1"/>
</dbReference>
<evidence type="ECO:0000256" key="2">
    <source>
        <dbReference type="ARBA" id="ARBA00022694"/>
    </source>
</evidence>
<feature type="active site" description="Nucleophile" evidence="4 5">
    <location>
        <position position="87"/>
    </location>
</feature>
<dbReference type="Pfam" id="PF01416">
    <property type="entry name" value="PseudoU_synth_1"/>
    <property type="match status" value="2"/>
</dbReference>
<dbReference type="AlphaFoldDB" id="C0C4L1"/>
<feature type="domain" description="Pseudouridine synthase I TruA alpha/beta" evidence="8">
    <location>
        <begin position="43"/>
        <end position="138"/>
    </location>
</feature>
<dbReference type="PANTHER" id="PTHR11142">
    <property type="entry name" value="PSEUDOURIDYLATE SYNTHASE"/>
    <property type="match status" value="1"/>
</dbReference>
<comment type="catalytic activity">
    <reaction evidence="4 7">
        <text>uridine(38/39/40) in tRNA = pseudouridine(38/39/40) in tRNA</text>
        <dbReference type="Rhea" id="RHEA:22376"/>
        <dbReference type="Rhea" id="RHEA-COMP:10085"/>
        <dbReference type="Rhea" id="RHEA-COMP:10087"/>
        <dbReference type="ChEBI" id="CHEBI:65314"/>
        <dbReference type="ChEBI" id="CHEBI:65315"/>
        <dbReference type="EC" id="5.4.99.12"/>
    </reaction>
</comment>
<dbReference type="NCBIfam" id="TIGR00071">
    <property type="entry name" value="hisT_truA"/>
    <property type="match status" value="1"/>
</dbReference>
<dbReference type="HOGENOM" id="CLU_014673_0_1_9"/>
<comment type="caution">
    <text evidence="9">The sequence shown here is derived from an EMBL/GenBank/DDBJ whole genome shotgun (WGS) entry which is preliminary data.</text>
</comment>
<dbReference type="GO" id="GO:0031119">
    <property type="term" value="P:tRNA pseudouridine synthesis"/>
    <property type="evidence" value="ECO:0007669"/>
    <property type="project" value="UniProtKB-UniRule"/>
</dbReference>
<reference evidence="9" key="1">
    <citation type="submission" date="2009-02" db="EMBL/GenBank/DDBJ databases">
        <authorList>
            <person name="Fulton L."/>
            <person name="Clifton S."/>
            <person name="Fulton B."/>
            <person name="Xu J."/>
            <person name="Minx P."/>
            <person name="Pepin K.H."/>
            <person name="Johnson M."/>
            <person name="Bhonagiri V."/>
            <person name="Nash W.E."/>
            <person name="Mardis E.R."/>
            <person name="Wilson R.K."/>
        </authorList>
    </citation>
    <scope>NUCLEOTIDE SEQUENCE [LARGE SCALE GENOMIC DNA]</scope>
    <source>
        <strain evidence="9">DSM 15053</strain>
    </source>
</reference>
<dbReference type="InterPro" id="IPR020094">
    <property type="entry name" value="TruA/RsuA/RluB/E/F_N"/>
</dbReference>
<dbReference type="EC" id="5.4.99.12" evidence="4"/>
<protein>
    <recommendedName>
        <fullName evidence="4">tRNA pseudouridine synthase A</fullName>
        <ecNumber evidence="4">5.4.99.12</ecNumber>
    </recommendedName>
    <alternativeName>
        <fullName evidence="4">tRNA pseudouridine(38-40) synthase</fullName>
    </alternativeName>
    <alternativeName>
        <fullName evidence="4">tRNA pseudouridylate synthase I</fullName>
    </alternativeName>
    <alternativeName>
        <fullName evidence="4">tRNA-uridine isomerase I</fullName>
    </alternativeName>
</protein>
<dbReference type="CDD" id="cd02570">
    <property type="entry name" value="PseudoU_synth_EcTruA"/>
    <property type="match status" value="1"/>
</dbReference>
<name>C0C4L1_9FIRM</name>
<gene>
    <name evidence="4 9" type="primary">truA</name>
    <name evidence="9" type="ORF">CLOHYLEM_07027</name>
</gene>
<dbReference type="InterPro" id="IPR020103">
    <property type="entry name" value="PsdUridine_synth_cat_dom_sf"/>
</dbReference>
<comment type="similarity">
    <text evidence="1 4 7">Belongs to the tRNA pseudouridine synthase TruA family.</text>
</comment>
<evidence type="ECO:0000313" key="9">
    <source>
        <dbReference type="EMBL" id="EEG73004.1"/>
    </source>
</evidence>
<dbReference type="InterPro" id="IPR001406">
    <property type="entry name" value="PsdUridine_synth_TruA"/>
</dbReference>
<comment type="function">
    <text evidence="4">Formation of pseudouridine at positions 38, 39 and 40 in the anticodon stem and loop of transfer RNAs.</text>
</comment>
<dbReference type="eggNOG" id="COG0101">
    <property type="taxonomic scope" value="Bacteria"/>
</dbReference>
<evidence type="ECO:0000256" key="4">
    <source>
        <dbReference type="HAMAP-Rule" id="MF_00171"/>
    </source>
</evidence>
<keyword evidence="10" id="KW-1185">Reference proteome</keyword>
<keyword evidence="2 4" id="KW-0819">tRNA processing</keyword>
<dbReference type="EMBL" id="ABYI02000034">
    <property type="protein sequence ID" value="EEG73004.1"/>
    <property type="molecule type" value="Genomic_DNA"/>
</dbReference>
<dbReference type="InterPro" id="IPR020097">
    <property type="entry name" value="PsdUridine_synth_TruA_a/b_dom"/>
</dbReference>
<dbReference type="InterPro" id="IPR020095">
    <property type="entry name" value="PsdUridine_synth_TruA_C"/>
</dbReference>
<evidence type="ECO:0000256" key="6">
    <source>
        <dbReference type="PIRSR" id="PIRSR001430-2"/>
    </source>
</evidence>
<dbReference type="Proteomes" id="UP000004893">
    <property type="component" value="Unassembled WGS sequence"/>
</dbReference>
<evidence type="ECO:0000313" key="10">
    <source>
        <dbReference type="Proteomes" id="UP000004893"/>
    </source>
</evidence>
<dbReference type="FunFam" id="3.30.70.580:FF:000001">
    <property type="entry name" value="tRNA pseudouridine synthase A"/>
    <property type="match status" value="1"/>
</dbReference>
<feature type="binding site" evidence="4 6">
    <location>
        <position position="146"/>
    </location>
    <ligand>
        <name>substrate</name>
    </ligand>
</feature>
<accession>C0C4L1</accession>
<dbReference type="PANTHER" id="PTHR11142:SF0">
    <property type="entry name" value="TRNA PSEUDOURIDINE SYNTHASE-LIKE 1"/>
    <property type="match status" value="1"/>
</dbReference>
<dbReference type="PIRSF" id="PIRSF001430">
    <property type="entry name" value="tRNA_psdUrid_synth"/>
    <property type="match status" value="1"/>
</dbReference>
<dbReference type="Gene3D" id="3.30.70.660">
    <property type="entry name" value="Pseudouridine synthase I, catalytic domain, C-terminal subdomain"/>
    <property type="match status" value="1"/>
</dbReference>
<keyword evidence="3 4" id="KW-0413">Isomerase</keyword>
<evidence type="ECO:0000256" key="7">
    <source>
        <dbReference type="RuleBase" id="RU003792"/>
    </source>
</evidence>
<feature type="domain" description="Pseudouridine synthase I TruA alpha/beta" evidence="8">
    <location>
        <begin position="180"/>
        <end position="280"/>
    </location>
</feature>
<evidence type="ECO:0000256" key="5">
    <source>
        <dbReference type="PIRSR" id="PIRSR001430-1"/>
    </source>
</evidence>